<organism evidence="1 3">
    <name type="scientific">Vagococcus xieshaowenii</name>
    <dbReference type="NCBI Taxonomy" id="2562451"/>
    <lineage>
        <taxon>Bacteria</taxon>
        <taxon>Bacillati</taxon>
        <taxon>Bacillota</taxon>
        <taxon>Bacilli</taxon>
        <taxon>Lactobacillales</taxon>
        <taxon>Enterococcaceae</taxon>
        <taxon>Vagococcus</taxon>
    </lineage>
</organism>
<dbReference type="Gene3D" id="3.40.50.1000">
    <property type="entry name" value="HAD superfamily/HAD-like"/>
    <property type="match status" value="1"/>
</dbReference>
<name>A0A4Z0D7Q5_9ENTE</name>
<dbReference type="InterPro" id="IPR006379">
    <property type="entry name" value="HAD-SF_hydro_IIB"/>
</dbReference>
<evidence type="ECO:0000313" key="3">
    <source>
        <dbReference type="Proteomes" id="UP000296883"/>
    </source>
</evidence>
<dbReference type="SUPFAM" id="SSF56784">
    <property type="entry name" value="HAD-like"/>
    <property type="match status" value="1"/>
</dbReference>
<dbReference type="GO" id="GO:0000287">
    <property type="term" value="F:magnesium ion binding"/>
    <property type="evidence" value="ECO:0007669"/>
    <property type="project" value="TreeGrafter"/>
</dbReference>
<dbReference type="PANTHER" id="PTHR10000">
    <property type="entry name" value="PHOSPHOSERINE PHOSPHATASE"/>
    <property type="match status" value="1"/>
</dbReference>
<dbReference type="EMBL" id="CP038865">
    <property type="protein sequence ID" value="QCA29086.1"/>
    <property type="molecule type" value="Genomic_DNA"/>
</dbReference>
<dbReference type="InterPro" id="IPR023214">
    <property type="entry name" value="HAD_sf"/>
</dbReference>
<dbReference type="EC" id="3.1.3.23" evidence="1"/>
<dbReference type="SFLD" id="SFLDS00003">
    <property type="entry name" value="Haloacid_Dehalogenase"/>
    <property type="match status" value="1"/>
</dbReference>
<proteinExistence type="predicted"/>
<dbReference type="NCBIfam" id="NF007806">
    <property type="entry name" value="PRK10513.1"/>
    <property type="match status" value="1"/>
</dbReference>
<accession>A0A7Z1YAB5</accession>
<dbReference type="KEGG" id="vac:E4Z98_07075"/>
<dbReference type="GO" id="GO:0005829">
    <property type="term" value="C:cytosol"/>
    <property type="evidence" value="ECO:0007669"/>
    <property type="project" value="TreeGrafter"/>
</dbReference>
<dbReference type="OrthoDB" id="9790031at2"/>
<dbReference type="PANTHER" id="PTHR10000:SF8">
    <property type="entry name" value="HAD SUPERFAMILY HYDROLASE-LIKE, TYPE 3"/>
    <property type="match status" value="1"/>
</dbReference>
<dbReference type="SFLD" id="SFLDG01144">
    <property type="entry name" value="C2.B.4:_PGP_Like"/>
    <property type="match status" value="1"/>
</dbReference>
<dbReference type="SFLD" id="SFLDG01140">
    <property type="entry name" value="C2.B:_Phosphomannomutase_and_P"/>
    <property type="match status" value="1"/>
</dbReference>
<dbReference type="PROSITE" id="PS01229">
    <property type="entry name" value="COF_2"/>
    <property type="match status" value="1"/>
</dbReference>
<evidence type="ECO:0000313" key="2">
    <source>
        <dbReference type="EMBL" id="TFZ40938.1"/>
    </source>
</evidence>
<reference evidence="2 4" key="1">
    <citation type="submission" date="2019-03" db="EMBL/GenBank/DDBJ databases">
        <title>Vagococcus sp. was isolated fron gut of Carduelis flavirostris.</title>
        <authorList>
            <person name="Ge Y."/>
        </authorList>
    </citation>
    <scope>NUCLEOTIDE SEQUENCE [LARGE SCALE GENOMIC DNA]</scope>
    <source>
        <strain evidence="2 4">CF-210</strain>
    </source>
</reference>
<dbReference type="NCBIfam" id="TIGR00099">
    <property type="entry name" value="Cof-subfamily"/>
    <property type="match status" value="1"/>
</dbReference>
<dbReference type="InterPro" id="IPR036412">
    <property type="entry name" value="HAD-like_sf"/>
</dbReference>
<keyword evidence="3" id="KW-1185">Reference proteome</keyword>
<dbReference type="Proteomes" id="UP000296883">
    <property type="component" value="Chromosome"/>
</dbReference>
<dbReference type="Gene3D" id="3.30.1240.10">
    <property type="match status" value="1"/>
</dbReference>
<dbReference type="RefSeq" id="WP_135254543.1">
    <property type="nucleotide sequence ID" value="NZ_CP038865.1"/>
</dbReference>
<evidence type="ECO:0000313" key="4">
    <source>
        <dbReference type="Proteomes" id="UP000297725"/>
    </source>
</evidence>
<reference evidence="1 3" key="2">
    <citation type="journal article" date="2020" name="Int. J. Syst. Evol. Microbiol.">
        <title>Vagococcus xieshaowenii sp. nov., isolated from snow finch (Montifringilla taczanowskii) cloacal content.</title>
        <authorList>
            <person name="Ge Y."/>
            <person name="Yang J."/>
            <person name="Lai X.H."/>
            <person name="Zhang G."/>
            <person name="Jin D."/>
            <person name="Lu S."/>
            <person name="Wang B."/>
            <person name="Huang Y."/>
            <person name="Huang Y."/>
            <person name="Ren Z."/>
            <person name="Zhang X."/>
            <person name="Xu J."/>
        </authorList>
    </citation>
    <scope>NUCLEOTIDE SEQUENCE [LARGE SCALE GENOMIC DNA]</scope>
    <source>
        <strain evidence="3">personal::cf-49</strain>
        <strain evidence="1">Personal::cf-49</strain>
    </source>
</reference>
<sequence>MSIKLVAIDIDGTLINSNHQLTEKTIEVIKKKAAEGMKIVIASGRPLIGMLEVVEQLGLTTEHDYIISYNGALAVKAHNHEPFVEHSLTYDDLVSLNALSKEVNAHYHYADLEAIYTPHRRINPYSVHEVTLTGMPLEHLPFEEVDPSKSICKLMFIDPEEEITRIMKEIPEYFHDRYNIVRSAPFFLEFLNKDASKGLTLKNLAEKLAIDPSEIMAIGDNENDISMLEYAGLGVAMGNATEKTKEYAQKITLSNDEDGVAYALENFTK</sequence>
<dbReference type="NCBIfam" id="TIGR01484">
    <property type="entry name" value="HAD-SF-IIB"/>
    <property type="match status" value="1"/>
</dbReference>
<dbReference type="GO" id="GO:0050308">
    <property type="term" value="F:sugar-phosphatase activity"/>
    <property type="evidence" value="ECO:0007669"/>
    <property type="project" value="UniProtKB-EC"/>
</dbReference>
<gene>
    <name evidence="2" type="ORF">E4031_06020</name>
    <name evidence="1" type="ORF">E4Z98_07075</name>
</gene>
<protein>
    <submittedName>
        <fullName evidence="1">Sugar-phosphatase</fullName>
        <ecNumber evidence="1">3.1.3.23</ecNumber>
    </submittedName>
</protein>
<dbReference type="AlphaFoldDB" id="A0A4Z0D7Q5"/>
<dbReference type="CDD" id="cd07516">
    <property type="entry name" value="HAD_Pase"/>
    <property type="match status" value="1"/>
</dbReference>
<dbReference type="EMBL" id="SRHU01000023">
    <property type="protein sequence ID" value="TFZ40938.1"/>
    <property type="molecule type" value="Genomic_DNA"/>
</dbReference>
<dbReference type="Proteomes" id="UP000297725">
    <property type="component" value="Unassembled WGS sequence"/>
</dbReference>
<dbReference type="InterPro" id="IPR000150">
    <property type="entry name" value="Cof"/>
</dbReference>
<evidence type="ECO:0000313" key="1">
    <source>
        <dbReference type="EMBL" id="QCA29086.1"/>
    </source>
</evidence>
<keyword evidence="1" id="KW-0378">Hydrolase</keyword>
<dbReference type="Pfam" id="PF08282">
    <property type="entry name" value="Hydrolase_3"/>
    <property type="match status" value="1"/>
</dbReference>
<accession>A0A4Z0D7Q5</accession>